<dbReference type="AlphaFoldDB" id="A0A3N4Z5F9"/>
<dbReference type="InterPro" id="IPR049874">
    <property type="entry name" value="ROK_cs"/>
</dbReference>
<proteinExistence type="inferred from homology"/>
<dbReference type="InterPro" id="IPR036390">
    <property type="entry name" value="WH_DNA-bd_sf"/>
</dbReference>
<evidence type="ECO:0000313" key="2">
    <source>
        <dbReference type="EMBL" id="RPF27016.1"/>
    </source>
</evidence>
<dbReference type="InterPro" id="IPR000600">
    <property type="entry name" value="ROK"/>
</dbReference>
<dbReference type="SUPFAM" id="SSF53067">
    <property type="entry name" value="Actin-like ATPase domain"/>
    <property type="match status" value="1"/>
</dbReference>
<keyword evidence="3" id="KW-1185">Reference proteome</keyword>
<dbReference type="Pfam" id="PF00480">
    <property type="entry name" value="ROK"/>
    <property type="match status" value="1"/>
</dbReference>
<dbReference type="PANTHER" id="PTHR18964:SF173">
    <property type="entry name" value="GLUCOKINASE"/>
    <property type="match status" value="1"/>
</dbReference>
<dbReference type="GO" id="GO:0016301">
    <property type="term" value="F:kinase activity"/>
    <property type="evidence" value="ECO:0007669"/>
    <property type="project" value="UniProtKB-KW"/>
</dbReference>
<dbReference type="PANTHER" id="PTHR18964">
    <property type="entry name" value="ROK (REPRESSOR, ORF, KINASE) FAMILY"/>
    <property type="match status" value="1"/>
</dbReference>
<dbReference type="SUPFAM" id="SSF46785">
    <property type="entry name" value="Winged helix' DNA-binding domain"/>
    <property type="match status" value="1"/>
</dbReference>
<gene>
    <name evidence="2" type="ORF">EDD32_1476</name>
</gene>
<comment type="caution">
    <text evidence="2">The sequence shown here is derived from an EMBL/GenBank/DDBJ whole genome shotgun (WGS) entry which is preliminary data.</text>
</comment>
<dbReference type="Gene3D" id="1.10.10.10">
    <property type="entry name" value="Winged helix-like DNA-binding domain superfamily/Winged helix DNA-binding domain"/>
    <property type="match status" value="1"/>
</dbReference>
<sequence>MAGGGHRRPPGSRVGDVFELVRLGLAQTRGDIQDLTGLSRVTVAQRVNALLDGGFLVEGGSRGSTGGRRPVELRVNVDHARVLSAVVDTTHTRVALTNLVGDLQDDEQLDIAVDGGPDPVLQAIEESMRTILRRRGLTTSDLAGVGISVPGPVDPRTNRPSEPPIMPGWDAYPVAEHLHDTFPVPVVVENDANAMALGEHAAHYPDCPSVVLVKVSTGIGTGIVLDGEVYRGVDGGAGDIGHVRLVEHMDAVCRCGSHGCLAAVASGHAVAESLRAAGREARSGRDVRRLLDAGDLVAAHGVRTAGRLVGQVMATVVTMLNPAVLVLGGDLATAPLLAGVRESLYPLTLPRATRNLDVRLSGLGTDSAVIGMAHAVAGRVYSPAAIEASLS</sequence>
<protein>
    <submittedName>
        <fullName evidence="2">Putative NBD/HSP70 family sugar kinase</fullName>
    </submittedName>
</protein>
<accession>A0A3N4Z5F9</accession>
<evidence type="ECO:0000256" key="1">
    <source>
        <dbReference type="ARBA" id="ARBA00006479"/>
    </source>
</evidence>
<comment type="similarity">
    <text evidence="1">Belongs to the ROK (NagC/XylR) family.</text>
</comment>
<dbReference type="PROSITE" id="PS01125">
    <property type="entry name" value="ROK"/>
    <property type="match status" value="1"/>
</dbReference>
<dbReference type="Proteomes" id="UP000280726">
    <property type="component" value="Unassembled WGS sequence"/>
</dbReference>
<keyword evidence="2" id="KW-0808">Transferase</keyword>
<name>A0A3N4Z5F9_9MICO</name>
<dbReference type="RefSeq" id="WP_123920308.1">
    <property type="nucleotide sequence ID" value="NZ_RKRA01000001.1"/>
</dbReference>
<dbReference type="OrthoDB" id="3189808at2"/>
<dbReference type="Gene3D" id="3.30.420.40">
    <property type="match status" value="2"/>
</dbReference>
<dbReference type="InterPro" id="IPR036388">
    <property type="entry name" value="WH-like_DNA-bd_sf"/>
</dbReference>
<dbReference type="EMBL" id="RKRA01000001">
    <property type="protein sequence ID" value="RPF27016.1"/>
    <property type="molecule type" value="Genomic_DNA"/>
</dbReference>
<organism evidence="2 3">
    <name type="scientific">Georgenia muralis</name>
    <dbReference type="NCBI Taxonomy" id="154117"/>
    <lineage>
        <taxon>Bacteria</taxon>
        <taxon>Bacillati</taxon>
        <taxon>Actinomycetota</taxon>
        <taxon>Actinomycetes</taxon>
        <taxon>Micrococcales</taxon>
        <taxon>Bogoriellaceae</taxon>
        <taxon>Georgenia</taxon>
    </lineage>
</organism>
<reference evidence="2 3" key="1">
    <citation type="submission" date="2018-11" db="EMBL/GenBank/DDBJ databases">
        <title>Sequencing the genomes of 1000 actinobacteria strains.</title>
        <authorList>
            <person name="Klenk H.-P."/>
        </authorList>
    </citation>
    <scope>NUCLEOTIDE SEQUENCE [LARGE SCALE GENOMIC DNA]</scope>
    <source>
        <strain evidence="2 3">DSM 14418</strain>
    </source>
</reference>
<dbReference type="InterPro" id="IPR043129">
    <property type="entry name" value="ATPase_NBD"/>
</dbReference>
<keyword evidence="2" id="KW-0418">Kinase</keyword>
<evidence type="ECO:0000313" key="3">
    <source>
        <dbReference type="Proteomes" id="UP000280726"/>
    </source>
</evidence>